<dbReference type="OrthoDB" id="9058532at2"/>
<reference evidence="2 3" key="1">
    <citation type="submission" date="2015-11" db="EMBL/GenBank/DDBJ databases">
        <title>Draft Genome Sequence of the Strain BR 10303 (Bradyrhizobium sp.) isolated from nodules of Centrolobium paraense.</title>
        <authorList>
            <person name="Zelli J.E."/>
            <person name="Simoes-Araujo J.L."/>
            <person name="Barauna A.C."/>
            <person name="Silva K."/>
        </authorList>
    </citation>
    <scope>NUCLEOTIDE SEQUENCE [LARGE SCALE GENOMIC DNA]</scope>
    <source>
        <strain evidence="2 3">BR 10303</strain>
    </source>
</reference>
<comment type="caution">
    <text evidence="2">The sequence shown here is derived from an EMBL/GenBank/DDBJ whole genome shotgun (WGS) entry which is preliminary data.</text>
</comment>
<evidence type="ECO:0000313" key="2">
    <source>
        <dbReference type="EMBL" id="KWV55270.1"/>
    </source>
</evidence>
<evidence type="ECO:0000256" key="1">
    <source>
        <dbReference type="ARBA" id="ARBA00022679"/>
    </source>
</evidence>
<proteinExistence type="predicted"/>
<keyword evidence="3" id="KW-1185">Reference proteome</keyword>
<gene>
    <name evidence="2" type="ORF">AS156_05935</name>
</gene>
<accession>A0A109JUB8</accession>
<dbReference type="InterPro" id="IPR050483">
    <property type="entry name" value="CoA-transferase_III_domain"/>
</dbReference>
<keyword evidence="1" id="KW-0808">Transferase</keyword>
<dbReference type="Gene3D" id="3.40.50.10540">
    <property type="entry name" value="Crotonobetainyl-coa:carnitine coa-transferase, domain 1"/>
    <property type="match status" value="2"/>
</dbReference>
<dbReference type="PANTHER" id="PTHR48207:SF4">
    <property type="entry name" value="BLL6097 PROTEIN"/>
    <property type="match status" value="1"/>
</dbReference>
<dbReference type="InterPro" id="IPR003673">
    <property type="entry name" value="CoA-Trfase_fam_III"/>
</dbReference>
<organism evidence="2 3">
    <name type="scientific">Bradyrhizobium macuxiense</name>
    <dbReference type="NCBI Taxonomy" id="1755647"/>
    <lineage>
        <taxon>Bacteria</taxon>
        <taxon>Pseudomonadati</taxon>
        <taxon>Pseudomonadota</taxon>
        <taxon>Alphaproteobacteria</taxon>
        <taxon>Hyphomicrobiales</taxon>
        <taxon>Nitrobacteraceae</taxon>
        <taxon>Bradyrhizobium</taxon>
    </lineage>
</organism>
<dbReference type="InterPro" id="IPR044855">
    <property type="entry name" value="CoA-Trfase_III_dom3_sf"/>
</dbReference>
<name>A0A109JUB8_9BRAD</name>
<dbReference type="Proteomes" id="UP000057737">
    <property type="component" value="Unassembled WGS sequence"/>
</dbReference>
<dbReference type="Gene3D" id="3.30.1540.10">
    <property type="entry name" value="formyl-coa transferase, domain 3"/>
    <property type="match status" value="2"/>
</dbReference>
<dbReference type="EMBL" id="LNCU01000063">
    <property type="protein sequence ID" value="KWV55270.1"/>
    <property type="molecule type" value="Genomic_DNA"/>
</dbReference>
<dbReference type="GO" id="GO:0008410">
    <property type="term" value="F:CoA-transferase activity"/>
    <property type="evidence" value="ECO:0007669"/>
    <property type="project" value="TreeGrafter"/>
</dbReference>
<dbReference type="AlphaFoldDB" id="A0A109JUB8"/>
<dbReference type="PANTHER" id="PTHR48207">
    <property type="entry name" value="SUCCINATE--HYDROXYMETHYLGLUTARATE COA-TRANSFERASE"/>
    <property type="match status" value="1"/>
</dbReference>
<dbReference type="RefSeq" id="WP_066507419.1">
    <property type="nucleotide sequence ID" value="NZ_LNCU01000063.1"/>
</dbReference>
<protein>
    <recommendedName>
        <fullName evidence="4">Crotonobetainyl-CoA:carnitine CoA-transferase CaiB-like acyl-CoA transferase</fullName>
    </recommendedName>
</protein>
<dbReference type="InterPro" id="IPR023606">
    <property type="entry name" value="CoA-Trfase_III_dom_1_sf"/>
</dbReference>
<evidence type="ECO:0000313" key="3">
    <source>
        <dbReference type="Proteomes" id="UP000057737"/>
    </source>
</evidence>
<sequence length="816" mass="89228">MEVLSHLRVVEIGSSAATSYCARLFADFGADVQKVEPPSGDPLRQSAPLTPGGQSGWFAFLNFNKSSIIIDPNDPGASLRLTALVEDCDILVDGRDIEPADCPSIDVDAIRRRRPELIYLQASWFGADGPYAGFAAVDSTVRALAGLIKLIGPVEGPPLHAPDFQTGILAGLWGFIGAISSAVARMDGRAGRSLSLSIFESSLTVTEFLMFEAMTRGDAIRRIGINRFWPGFPIGIYEAKEGWVGVTTATPAQWREFCDLLGLCQLRDDPALLLGEDRLKHVERIERQFIPRLKERTAQQWFAEGLKRKIPIVPVPSISDLLQDSEKKARGALVPVLLDEEEGLTPGSMLRLTLTPPRRGGRVPAPGEQQAFANPRRYLKANVSPASCDGVDAGRRPLQGVRVIDFSMGWAGPLCTRTLADLGADVIKIEAIQYPDWWRGVDRRPAYVDSRMYEKTARFCIMNRNKRGITLDLTRPRGLALAKRLLVEADIVVSNYSVDVLPKLGLGYDVLKTLNPRLVMMSMSALGADSVHRDLRAYGSTLEQGSGLPSVIGNADGPPVMSHTAFGDPVGGLNGCAAVLVALMHARNTGHGQFIDLGQIECMMPFAAPWITVQSIGGLPPTRYGNRHPQFVPHGCFRCVGEDDWIVVAATDADMWQRLATLVGRPDWAQDPSLRSMKARRAIEEVIETSISAWTLTRNADKAMTELQAAKIAAGVARLPIDLLEDRHLESRTFLQEVDRPFIGLHAQASMPVREGTKPYAIGAPAPTLGEHNREILSRVLCLSDDEIAQLEREYIIGTAMFSEGELAKARKVPSR</sequence>
<dbReference type="Pfam" id="PF02515">
    <property type="entry name" value="CoA_transf_3"/>
    <property type="match status" value="2"/>
</dbReference>
<dbReference type="SUPFAM" id="SSF89796">
    <property type="entry name" value="CoA-transferase family III (CaiB/BaiF)"/>
    <property type="match status" value="2"/>
</dbReference>
<evidence type="ECO:0008006" key="4">
    <source>
        <dbReference type="Google" id="ProtNLM"/>
    </source>
</evidence>